<gene>
    <name evidence="2" type="ORF">HYH02_004031</name>
</gene>
<dbReference type="Proteomes" id="UP000613740">
    <property type="component" value="Unassembled WGS sequence"/>
</dbReference>
<sequence length="379" mass="41445">MWQLAAAEAWSKATQLERVLIRGSKEAKQLTLVDALIRKTSAAGLGAGSAAGAGAAAGPGPGSTAADASAPGPGSADGAEANRSEPRFNERATAMMKQLFATRQQLPAPGQVLDFTEATPKLLLDPWFRSRIYIRKCYPDLFKLLENPNRKSFIITGTPGVGKSCFFYYLLTRLLALEEPPPYIVWEHWSAINKRWCYTHATQEVHCGNQESFDDELQNDNAWYIADGMPPANLTVPAHIVCITSPQRDTYRAMHKTAAKSLYMPRWELEELLACRTQVYDSSVPRDLAIKLFTCYGGVARYVLGLPALEAAGNPAMAADVEYHLQHLKQALHGSSVAQVRAAVNSLESGPEASNQGFSHLTFRITLLVPLRVLTAAIF</sequence>
<dbReference type="OrthoDB" id="526326at2759"/>
<evidence type="ECO:0000256" key="1">
    <source>
        <dbReference type="SAM" id="MobiDB-lite"/>
    </source>
</evidence>
<name>A0A836B9C9_9CHLO</name>
<feature type="compositionally biased region" description="Gly residues" evidence="1">
    <location>
        <begin position="48"/>
        <end position="61"/>
    </location>
</feature>
<organism evidence="2 3">
    <name type="scientific">Chlamydomonas schloesseri</name>
    <dbReference type="NCBI Taxonomy" id="2026947"/>
    <lineage>
        <taxon>Eukaryota</taxon>
        <taxon>Viridiplantae</taxon>
        <taxon>Chlorophyta</taxon>
        <taxon>core chlorophytes</taxon>
        <taxon>Chlorophyceae</taxon>
        <taxon>CS clade</taxon>
        <taxon>Chlamydomonadales</taxon>
        <taxon>Chlamydomonadaceae</taxon>
        <taxon>Chlamydomonas</taxon>
    </lineage>
</organism>
<dbReference type="EMBL" id="JAEHOD010000008">
    <property type="protein sequence ID" value="KAG2451433.1"/>
    <property type="molecule type" value="Genomic_DNA"/>
</dbReference>
<comment type="caution">
    <text evidence="2">The sequence shown here is derived from an EMBL/GenBank/DDBJ whole genome shotgun (WGS) entry which is preliminary data.</text>
</comment>
<evidence type="ECO:0000313" key="2">
    <source>
        <dbReference type="EMBL" id="KAG2451433.1"/>
    </source>
</evidence>
<keyword evidence="3" id="KW-1185">Reference proteome</keyword>
<feature type="region of interest" description="Disordered" evidence="1">
    <location>
        <begin position="48"/>
        <end position="84"/>
    </location>
</feature>
<protein>
    <submittedName>
        <fullName evidence="2">Uncharacterized protein</fullName>
    </submittedName>
</protein>
<dbReference type="InterPro" id="IPR027417">
    <property type="entry name" value="P-loop_NTPase"/>
</dbReference>
<dbReference type="PANTHER" id="PTHR33129">
    <property type="entry name" value="PROTEIN KINASE DOMAIN-CONTAINING PROTEIN-RELATED"/>
    <property type="match status" value="1"/>
</dbReference>
<dbReference type="AlphaFoldDB" id="A0A836B9C9"/>
<dbReference type="SUPFAM" id="SSF52540">
    <property type="entry name" value="P-loop containing nucleoside triphosphate hydrolases"/>
    <property type="match status" value="1"/>
</dbReference>
<reference evidence="2" key="1">
    <citation type="journal article" date="2020" name="bioRxiv">
        <title>Comparative genomics of Chlamydomonas.</title>
        <authorList>
            <person name="Craig R.J."/>
            <person name="Hasan A.R."/>
            <person name="Ness R.W."/>
            <person name="Keightley P.D."/>
        </authorList>
    </citation>
    <scope>NUCLEOTIDE SEQUENCE</scope>
    <source>
        <strain evidence="2">CCAP 11/173</strain>
    </source>
</reference>
<dbReference type="InterPro" id="IPR052980">
    <property type="entry name" value="Crinkler_effector"/>
</dbReference>
<feature type="compositionally biased region" description="Low complexity" evidence="1">
    <location>
        <begin position="62"/>
        <end position="79"/>
    </location>
</feature>
<accession>A0A836B9C9</accession>
<proteinExistence type="predicted"/>
<dbReference type="PANTHER" id="PTHR33129:SF1">
    <property type="entry name" value="ATP-BINDING PROTEIN"/>
    <property type="match status" value="1"/>
</dbReference>
<evidence type="ECO:0000313" key="3">
    <source>
        <dbReference type="Proteomes" id="UP000613740"/>
    </source>
</evidence>